<organism evidence="1">
    <name type="scientific">Rouxiella sp. WC2420</name>
    <dbReference type="NCBI Taxonomy" id="3234145"/>
    <lineage>
        <taxon>Bacteria</taxon>
        <taxon>Pseudomonadati</taxon>
        <taxon>Pseudomonadota</taxon>
        <taxon>Gammaproteobacteria</taxon>
        <taxon>Enterobacterales</taxon>
        <taxon>Yersiniaceae</taxon>
        <taxon>Rouxiella</taxon>
    </lineage>
</organism>
<name>A0AB39VPW4_9GAMM</name>
<gene>
    <name evidence="1" type="ORF">AB3G37_19175</name>
</gene>
<dbReference type="EMBL" id="CP165628">
    <property type="protein sequence ID" value="XDU71631.1"/>
    <property type="molecule type" value="Genomic_DNA"/>
</dbReference>
<proteinExistence type="predicted"/>
<accession>A0AB39VPW4</accession>
<evidence type="ECO:0000313" key="1">
    <source>
        <dbReference type="EMBL" id="XDU71631.1"/>
    </source>
</evidence>
<dbReference type="AlphaFoldDB" id="A0AB39VPW4"/>
<dbReference type="RefSeq" id="WP_369788806.1">
    <property type="nucleotide sequence ID" value="NZ_CP165628.1"/>
</dbReference>
<reference evidence="1" key="1">
    <citation type="submission" date="2024-07" db="EMBL/GenBank/DDBJ databases">
        <authorList>
            <person name="Biller S.J."/>
        </authorList>
    </citation>
    <scope>NUCLEOTIDE SEQUENCE</scope>
    <source>
        <strain evidence="1">WC2420</strain>
    </source>
</reference>
<protein>
    <submittedName>
        <fullName evidence="1">Uncharacterized protein</fullName>
    </submittedName>
</protein>
<sequence>MAQSELKPVLLTRTQIDAINQIQCDEQNKSQLGIAPDINVIARQLIDLGLSQLYATSKAGE</sequence>